<gene>
    <name evidence="1" type="ORF">GGD56_005540</name>
</gene>
<sequence>MNEFALGAMPVGCGFIVLSQHFCIRGSVYKSLSREFKTPMLAHGSQTQLPRLCVKLAPLFGPTVFQTFQCSIRP</sequence>
<keyword evidence="2" id="KW-1185">Reference proteome</keyword>
<evidence type="ECO:0000313" key="2">
    <source>
        <dbReference type="Proteomes" id="UP000551353"/>
    </source>
</evidence>
<dbReference type="EMBL" id="JACIFX010000008">
    <property type="protein sequence ID" value="MBB4231662.1"/>
    <property type="molecule type" value="Genomic_DNA"/>
</dbReference>
<accession>A0ABR6IUS9</accession>
<protein>
    <submittedName>
        <fullName evidence="1">Uncharacterized protein</fullName>
    </submittedName>
</protein>
<reference evidence="1 2" key="1">
    <citation type="submission" date="2020-08" db="EMBL/GenBank/DDBJ databases">
        <title>Genomic Encyclopedia of Type Strains, Phase IV (KMG-V): Genome sequencing to study the core and pangenomes of soil and plant-associated prokaryotes.</title>
        <authorList>
            <person name="Whitman W."/>
        </authorList>
    </citation>
    <scope>NUCLEOTIDE SEQUENCE [LARGE SCALE GENOMIC DNA]</scope>
    <source>
        <strain evidence="1 2">SEMIA 4087</strain>
    </source>
</reference>
<comment type="caution">
    <text evidence="1">The sequence shown here is derived from an EMBL/GenBank/DDBJ whole genome shotgun (WGS) entry which is preliminary data.</text>
</comment>
<organism evidence="1 2">
    <name type="scientific">Rhizobium mongolense</name>
    <dbReference type="NCBI Taxonomy" id="57676"/>
    <lineage>
        <taxon>Bacteria</taxon>
        <taxon>Pseudomonadati</taxon>
        <taxon>Pseudomonadota</taxon>
        <taxon>Alphaproteobacteria</taxon>
        <taxon>Hyphomicrobiales</taxon>
        <taxon>Rhizobiaceae</taxon>
        <taxon>Rhizobium/Agrobacterium group</taxon>
        <taxon>Rhizobium</taxon>
    </lineage>
</organism>
<evidence type="ECO:0000313" key="1">
    <source>
        <dbReference type="EMBL" id="MBB4231662.1"/>
    </source>
</evidence>
<name>A0ABR6IUS9_9HYPH</name>
<dbReference type="Proteomes" id="UP000551353">
    <property type="component" value="Unassembled WGS sequence"/>
</dbReference>
<proteinExistence type="predicted"/>